<proteinExistence type="predicted"/>
<feature type="compositionally biased region" description="Basic and acidic residues" evidence="1">
    <location>
        <begin position="1"/>
        <end position="11"/>
    </location>
</feature>
<gene>
    <name evidence="2" type="ORF">OSB1V03_LOCUS10792</name>
</gene>
<name>A0A7R9Q2W9_9ACAR</name>
<dbReference type="OrthoDB" id="6516193at2759"/>
<accession>A0A7R9Q2W9</accession>
<evidence type="ECO:0000256" key="1">
    <source>
        <dbReference type="SAM" id="MobiDB-lite"/>
    </source>
</evidence>
<dbReference type="AlphaFoldDB" id="A0A7R9Q2W9"/>
<protein>
    <submittedName>
        <fullName evidence="2">Uncharacterized protein</fullName>
    </submittedName>
</protein>
<evidence type="ECO:0000313" key="2">
    <source>
        <dbReference type="EMBL" id="CAD7630379.1"/>
    </source>
</evidence>
<sequence>MTDSSGHDKGWNDPPLFSLDQMSRPAHQNVVQNRRNRYPQMTGSGGAPPSMAMSGQPMFAANDQQNQYPMSAGALNANPSANFEPSLDINGFVTTVHSVVASIPTLPQELVHKWQSIQTSVYSIQADAQTKAAFQSLQTSIQRQDLNSARLYANHLTNSGNELVRIVGHTVAEILRYVP</sequence>
<reference evidence="2" key="1">
    <citation type="submission" date="2020-11" db="EMBL/GenBank/DDBJ databases">
        <authorList>
            <person name="Tran Van P."/>
        </authorList>
    </citation>
    <scope>NUCLEOTIDE SEQUENCE</scope>
</reference>
<feature type="region of interest" description="Disordered" evidence="1">
    <location>
        <begin position="1"/>
        <end position="51"/>
    </location>
</feature>
<dbReference type="Proteomes" id="UP000759131">
    <property type="component" value="Unassembled WGS sequence"/>
</dbReference>
<dbReference type="EMBL" id="OC862607">
    <property type="protein sequence ID" value="CAD7630379.1"/>
    <property type="molecule type" value="Genomic_DNA"/>
</dbReference>
<organism evidence="2">
    <name type="scientific">Medioppia subpectinata</name>
    <dbReference type="NCBI Taxonomy" id="1979941"/>
    <lineage>
        <taxon>Eukaryota</taxon>
        <taxon>Metazoa</taxon>
        <taxon>Ecdysozoa</taxon>
        <taxon>Arthropoda</taxon>
        <taxon>Chelicerata</taxon>
        <taxon>Arachnida</taxon>
        <taxon>Acari</taxon>
        <taxon>Acariformes</taxon>
        <taxon>Sarcoptiformes</taxon>
        <taxon>Oribatida</taxon>
        <taxon>Brachypylina</taxon>
        <taxon>Oppioidea</taxon>
        <taxon>Oppiidae</taxon>
        <taxon>Medioppia</taxon>
    </lineage>
</organism>
<evidence type="ECO:0000313" key="3">
    <source>
        <dbReference type="Proteomes" id="UP000759131"/>
    </source>
</evidence>
<keyword evidence="3" id="KW-1185">Reference proteome</keyword>
<dbReference type="EMBL" id="CAJPIZ010008032">
    <property type="protein sequence ID" value="CAG2110809.1"/>
    <property type="molecule type" value="Genomic_DNA"/>
</dbReference>